<gene>
    <name evidence="2" type="primary">lacB</name>
    <name evidence="2" type="ORF">HRbin22_01612</name>
</gene>
<dbReference type="Proteomes" id="UP000236642">
    <property type="component" value="Unassembled WGS sequence"/>
</dbReference>
<organism evidence="2 3">
    <name type="scientific">Candidatus Thermoflexus japonica</name>
    <dbReference type="NCBI Taxonomy" id="2035417"/>
    <lineage>
        <taxon>Bacteria</taxon>
        <taxon>Bacillati</taxon>
        <taxon>Chloroflexota</taxon>
        <taxon>Thermoflexia</taxon>
        <taxon>Thermoflexales</taxon>
        <taxon>Thermoflexaceae</taxon>
        <taxon>Thermoflexus</taxon>
    </lineage>
</organism>
<comment type="caution">
    <text evidence="2">The sequence shown here is derived from an EMBL/GenBank/DDBJ whole genome shotgun (WGS) entry which is preliminary data.</text>
</comment>
<accession>A0A2H5Y7G6</accession>
<dbReference type="SUPFAM" id="SSF89623">
    <property type="entry name" value="Ribose/Galactose isomerase RpiB/AlsB"/>
    <property type="match status" value="1"/>
</dbReference>
<dbReference type="InterPro" id="IPR003500">
    <property type="entry name" value="RpiB_LacA_LacB"/>
</dbReference>
<proteinExistence type="inferred from homology"/>
<evidence type="ECO:0000256" key="1">
    <source>
        <dbReference type="ARBA" id="ARBA00008754"/>
    </source>
</evidence>
<keyword evidence="2" id="KW-0413">Isomerase</keyword>
<dbReference type="PIRSF" id="PIRSF005384">
    <property type="entry name" value="RpiB_LacA_B"/>
    <property type="match status" value="1"/>
</dbReference>
<dbReference type="AlphaFoldDB" id="A0A2H5Y7G6"/>
<reference evidence="3" key="1">
    <citation type="submission" date="2017-09" db="EMBL/GenBank/DDBJ databases">
        <title>Metaegenomics of thermophilic ammonia-oxidizing enrichment culture.</title>
        <authorList>
            <person name="Kato S."/>
            <person name="Suzuki K."/>
        </authorList>
    </citation>
    <scope>NUCLEOTIDE SEQUENCE [LARGE SCALE GENOMIC DNA]</scope>
</reference>
<dbReference type="PANTHER" id="PTHR30345">
    <property type="entry name" value="RIBOSE-5-PHOSPHATE ISOMERASE B"/>
    <property type="match status" value="1"/>
</dbReference>
<dbReference type="NCBIfam" id="TIGR00689">
    <property type="entry name" value="rpiB_lacA_lacB"/>
    <property type="match status" value="1"/>
</dbReference>
<sequence>MRIVVGSDERTHVTDVVLEELRRRGFEVEPVGPLAGVQQSWSEVARIVAEKVARGEADEGILFCWTGTGVSIAANKVPGIRAALCEDAETARGARLWNNANVLCMSLRRTSEAIAREILEAWFSTRYIPNPEDDACLAQVAEIERTYWKTSEPITAG</sequence>
<dbReference type="GO" id="GO:0004751">
    <property type="term" value="F:ribose-5-phosphate isomerase activity"/>
    <property type="evidence" value="ECO:0007669"/>
    <property type="project" value="TreeGrafter"/>
</dbReference>
<name>A0A2H5Y7G6_9CHLR</name>
<dbReference type="GO" id="GO:0019316">
    <property type="term" value="P:D-allose catabolic process"/>
    <property type="evidence" value="ECO:0007669"/>
    <property type="project" value="TreeGrafter"/>
</dbReference>
<comment type="similarity">
    <text evidence="1">Belongs to the LacAB/RpiB family.</text>
</comment>
<dbReference type="InterPro" id="IPR036569">
    <property type="entry name" value="RpiB_LacA_LacB_sf"/>
</dbReference>
<protein>
    <submittedName>
        <fullName evidence="2">Galactose-6-phosphate isomerase subunit LacB</fullName>
        <ecNumber evidence="2">5.3.1.26</ecNumber>
    </submittedName>
</protein>
<dbReference type="Gene3D" id="3.40.1400.10">
    <property type="entry name" value="Sugar-phosphate isomerase, RpiB/LacA/LacB"/>
    <property type="match status" value="1"/>
</dbReference>
<evidence type="ECO:0000313" key="2">
    <source>
        <dbReference type="EMBL" id="GBD09362.1"/>
    </source>
</evidence>
<dbReference type="EC" id="5.3.1.26" evidence="2"/>
<evidence type="ECO:0000313" key="3">
    <source>
        <dbReference type="Proteomes" id="UP000236642"/>
    </source>
</evidence>
<dbReference type="PANTHER" id="PTHR30345:SF2">
    <property type="entry name" value="SUGAR-PHOSPHATE ISOMERASE, RPIB_LACA_LACB FAMILY"/>
    <property type="match status" value="1"/>
</dbReference>
<dbReference type="GO" id="GO:0009052">
    <property type="term" value="P:pentose-phosphate shunt, non-oxidative branch"/>
    <property type="evidence" value="ECO:0007669"/>
    <property type="project" value="TreeGrafter"/>
</dbReference>
<dbReference type="Pfam" id="PF02502">
    <property type="entry name" value="LacAB_rpiB"/>
    <property type="match status" value="1"/>
</dbReference>
<dbReference type="EMBL" id="BEHY01000038">
    <property type="protein sequence ID" value="GBD09362.1"/>
    <property type="molecule type" value="Genomic_DNA"/>
</dbReference>
<dbReference type="GO" id="GO:0050044">
    <property type="term" value="F:galactose-6-phosphate isomerase activity"/>
    <property type="evidence" value="ECO:0007669"/>
    <property type="project" value="UniProtKB-EC"/>
</dbReference>